<gene>
    <name evidence="1" type="ORF">A0U93_10260</name>
</gene>
<name>A0A1U9KR98_9PROT</name>
<dbReference type="AlphaFoldDB" id="A0A1U9KR98"/>
<reference evidence="1 2" key="1">
    <citation type="submission" date="2016-03" db="EMBL/GenBank/DDBJ databases">
        <title>Acetic acid bacteria sequencing.</title>
        <authorList>
            <person name="Brandt J."/>
            <person name="Jakob F."/>
            <person name="Vogel R.F."/>
        </authorList>
    </citation>
    <scope>NUCLEOTIDE SEQUENCE [LARGE SCALE GENOMIC DNA]</scope>
    <source>
        <strain evidence="1 2">NBRC 101099</strain>
    </source>
</reference>
<evidence type="ECO:0000313" key="1">
    <source>
        <dbReference type="EMBL" id="AQS88259.1"/>
    </source>
</evidence>
<dbReference type="KEGG" id="nch:A0U93_10260"/>
<evidence type="ECO:0000313" key="2">
    <source>
        <dbReference type="Proteomes" id="UP000188604"/>
    </source>
</evidence>
<proteinExistence type="predicted"/>
<dbReference type="RefSeq" id="WP_077807280.1">
    <property type="nucleotide sequence ID" value="NZ_BJXS01000003.1"/>
</dbReference>
<sequence length="217" mass="24154">MLSIKLDTSAIRKQISDLQKQIPFATSLALNDLAFQAMRAENDAMSRIFDNPRPFTQNSSRVRKASKRNLIAIVSLKDAQAKYLTPYESGGQHETPGKGLLIPADIRLDQFGQLPNGLIKRLAERKDVFVGTVHGISGFWLRTPKLNANGKPKGGRRGVLNATRHQNTGLTLLLRFGDNKPVTKRMHYRDRVAEVVAKNGPRALELAMRKAIATAFR</sequence>
<keyword evidence="2" id="KW-1185">Reference proteome</keyword>
<dbReference type="OrthoDB" id="7564032at2"/>
<dbReference type="Proteomes" id="UP000188604">
    <property type="component" value="Chromosome"/>
</dbReference>
<accession>A0A1U9KR98</accession>
<organism evidence="1 2">
    <name type="scientific">Neoasaia chiangmaiensis</name>
    <dbReference type="NCBI Taxonomy" id="320497"/>
    <lineage>
        <taxon>Bacteria</taxon>
        <taxon>Pseudomonadati</taxon>
        <taxon>Pseudomonadota</taxon>
        <taxon>Alphaproteobacteria</taxon>
        <taxon>Acetobacterales</taxon>
        <taxon>Acetobacteraceae</taxon>
        <taxon>Neoasaia</taxon>
    </lineage>
</organism>
<dbReference type="STRING" id="320497.A0U93_10260"/>
<protein>
    <submittedName>
        <fullName evidence="1">Uncharacterized protein</fullName>
    </submittedName>
</protein>
<dbReference type="EMBL" id="CP014691">
    <property type="protein sequence ID" value="AQS88259.1"/>
    <property type="molecule type" value="Genomic_DNA"/>
</dbReference>